<dbReference type="Gramene" id="PNW75542">
    <property type="protein sequence ID" value="PNW75542"/>
    <property type="gene ID" value="CHLRE_12g530876v5"/>
</dbReference>
<proteinExistence type="predicted"/>
<dbReference type="GeneID" id="66055649"/>
<dbReference type="AlphaFoldDB" id="A0A2K3D4T3"/>
<gene>
    <name evidence="1" type="ORF">CHLRE_12g530876v5</name>
</gene>
<dbReference type="KEGG" id="cre:CHLRE_12g530876v5"/>
<reference evidence="1 2" key="1">
    <citation type="journal article" date="2007" name="Science">
        <title>The Chlamydomonas genome reveals the evolution of key animal and plant functions.</title>
        <authorList>
            <person name="Merchant S.S."/>
            <person name="Prochnik S.E."/>
            <person name="Vallon O."/>
            <person name="Harris E.H."/>
            <person name="Karpowicz S.J."/>
            <person name="Witman G.B."/>
            <person name="Terry A."/>
            <person name="Salamov A."/>
            <person name="Fritz-Laylin L.K."/>
            <person name="Marechal-Drouard L."/>
            <person name="Marshall W.F."/>
            <person name="Qu L.H."/>
            <person name="Nelson D.R."/>
            <person name="Sanderfoot A.A."/>
            <person name="Spalding M.H."/>
            <person name="Kapitonov V.V."/>
            <person name="Ren Q."/>
            <person name="Ferris P."/>
            <person name="Lindquist E."/>
            <person name="Shapiro H."/>
            <person name="Lucas S.M."/>
            <person name="Grimwood J."/>
            <person name="Schmutz J."/>
            <person name="Cardol P."/>
            <person name="Cerutti H."/>
            <person name="Chanfreau G."/>
            <person name="Chen C.L."/>
            <person name="Cognat V."/>
            <person name="Croft M.T."/>
            <person name="Dent R."/>
            <person name="Dutcher S."/>
            <person name="Fernandez E."/>
            <person name="Fukuzawa H."/>
            <person name="Gonzalez-Ballester D."/>
            <person name="Gonzalez-Halphen D."/>
            <person name="Hallmann A."/>
            <person name="Hanikenne M."/>
            <person name="Hippler M."/>
            <person name="Inwood W."/>
            <person name="Jabbari K."/>
            <person name="Kalanon M."/>
            <person name="Kuras R."/>
            <person name="Lefebvre P.A."/>
            <person name="Lemaire S.D."/>
            <person name="Lobanov A.V."/>
            <person name="Lohr M."/>
            <person name="Manuell A."/>
            <person name="Meier I."/>
            <person name="Mets L."/>
            <person name="Mittag M."/>
            <person name="Mittelmeier T."/>
            <person name="Moroney J.V."/>
            <person name="Moseley J."/>
            <person name="Napoli C."/>
            <person name="Nedelcu A.M."/>
            <person name="Niyogi K."/>
            <person name="Novoselov S.V."/>
            <person name="Paulsen I.T."/>
            <person name="Pazour G."/>
            <person name="Purton S."/>
            <person name="Ral J.P."/>
            <person name="Riano-Pachon D.M."/>
            <person name="Riekhof W."/>
            <person name="Rymarquis L."/>
            <person name="Schroda M."/>
            <person name="Stern D."/>
            <person name="Umen J."/>
            <person name="Willows R."/>
            <person name="Wilson N."/>
            <person name="Zimmer S.L."/>
            <person name="Allmer J."/>
            <person name="Balk J."/>
            <person name="Bisova K."/>
            <person name="Chen C.J."/>
            <person name="Elias M."/>
            <person name="Gendler K."/>
            <person name="Hauser C."/>
            <person name="Lamb M.R."/>
            <person name="Ledford H."/>
            <person name="Long J.C."/>
            <person name="Minagawa J."/>
            <person name="Page M.D."/>
            <person name="Pan J."/>
            <person name="Pootakham W."/>
            <person name="Roje S."/>
            <person name="Rose A."/>
            <person name="Stahlberg E."/>
            <person name="Terauchi A.M."/>
            <person name="Yang P."/>
            <person name="Ball S."/>
            <person name="Bowler C."/>
            <person name="Dieckmann C.L."/>
            <person name="Gladyshev V.N."/>
            <person name="Green P."/>
            <person name="Jorgensen R."/>
            <person name="Mayfield S."/>
            <person name="Mueller-Roeber B."/>
            <person name="Rajamani S."/>
            <person name="Sayre R.T."/>
            <person name="Brokstein P."/>
            <person name="Dubchak I."/>
            <person name="Goodstein D."/>
            <person name="Hornick L."/>
            <person name="Huang Y.W."/>
            <person name="Jhaveri J."/>
            <person name="Luo Y."/>
            <person name="Martinez D."/>
            <person name="Ngau W.C."/>
            <person name="Otillar B."/>
            <person name="Poliakov A."/>
            <person name="Porter A."/>
            <person name="Szajkowski L."/>
            <person name="Werner G."/>
            <person name="Zhou K."/>
            <person name="Grigoriev I.V."/>
            <person name="Rokhsar D.S."/>
            <person name="Grossman A.R."/>
        </authorList>
    </citation>
    <scope>NUCLEOTIDE SEQUENCE [LARGE SCALE GENOMIC DNA]</scope>
    <source>
        <strain evidence="2">CC-503</strain>
    </source>
</reference>
<protein>
    <submittedName>
        <fullName evidence="1">Uncharacterized protein</fullName>
    </submittedName>
</protein>
<dbReference type="EMBL" id="CM008973">
    <property type="protein sequence ID" value="PNW75542.1"/>
    <property type="molecule type" value="Genomic_DNA"/>
</dbReference>
<dbReference type="Proteomes" id="UP000006906">
    <property type="component" value="Chromosome 12"/>
</dbReference>
<evidence type="ECO:0000313" key="2">
    <source>
        <dbReference type="Proteomes" id="UP000006906"/>
    </source>
</evidence>
<sequence>MQVITGYFFLVEVTPPGRLERLDCHAGNGQARRRRFSLPRGQTQHRVAVGRAGCVV</sequence>
<dbReference type="RefSeq" id="XP_042918659.1">
    <property type="nucleotide sequence ID" value="XM_043068564.1"/>
</dbReference>
<organism evidence="1 2">
    <name type="scientific">Chlamydomonas reinhardtii</name>
    <name type="common">Chlamydomonas smithii</name>
    <dbReference type="NCBI Taxonomy" id="3055"/>
    <lineage>
        <taxon>Eukaryota</taxon>
        <taxon>Viridiplantae</taxon>
        <taxon>Chlorophyta</taxon>
        <taxon>core chlorophytes</taxon>
        <taxon>Chlorophyceae</taxon>
        <taxon>CS clade</taxon>
        <taxon>Chlamydomonadales</taxon>
        <taxon>Chlamydomonadaceae</taxon>
        <taxon>Chlamydomonas</taxon>
    </lineage>
</organism>
<evidence type="ECO:0000313" key="1">
    <source>
        <dbReference type="EMBL" id="PNW75542.1"/>
    </source>
</evidence>
<accession>A0A2K3D4T3</accession>
<keyword evidence="2" id="KW-1185">Reference proteome</keyword>
<dbReference type="InParanoid" id="A0A2K3D4T3"/>
<name>A0A2K3D4T3_CHLRE</name>